<evidence type="ECO:0000256" key="3">
    <source>
        <dbReference type="ARBA" id="ARBA00023163"/>
    </source>
</evidence>
<dbReference type="Gene3D" id="1.10.10.10">
    <property type="entry name" value="Winged helix-like DNA-binding domain superfamily/Winged helix DNA-binding domain"/>
    <property type="match status" value="1"/>
</dbReference>
<dbReference type="InterPro" id="IPR050397">
    <property type="entry name" value="Env_Response_Regulators"/>
</dbReference>
<dbReference type="SUPFAM" id="SSF46785">
    <property type="entry name" value="Winged helix' DNA-binding domain"/>
    <property type="match status" value="1"/>
</dbReference>
<evidence type="ECO:0000259" key="5">
    <source>
        <dbReference type="PROSITE" id="PS51063"/>
    </source>
</evidence>
<name>A0A6N6M9Q6_9FLAO</name>
<accession>A0A6N6M9Q6</accession>
<keyword evidence="7" id="KW-1185">Reference proteome</keyword>
<dbReference type="InterPro" id="IPR012318">
    <property type="entry name" value="HTH_CRP"/>
</dbReference>
<evidence type="ECO:0000256" key="2">
    <source>
        <dbReference type="ARBA" id="ARBA00023125"/>
    </source>
</evidence>
<comment type="caution">
    <text evidence="6">The sequence shown here is derived from an EMBL/GenBank/DDBJ whole genome shotgun (WGS) entry which is preliminary data.</text>
</comment>
<dbReference type="SUPFAM" id="SSF51206">
    <property type="entry name" value="cAMP-binding domain-like"/>
    <property type="match status" value="1"/>
</dbReference>
<keyword evidence="2" id="KW-0238">DNA-binding</keyword>
<dbReference type="Gene3D" id="2.60.120.10">
    <property type="entry name" value="Jelly Rolls"/>
    <property type="match status" value="1"/>
</dbReference>
<dbReference type="PANTHER" id="PTHR24567">
    <property type="entry name" value="CRP FAMILY TRANSCRIPTIONAL REGULATORY PROTEIN"/>
    <property type="match status" value="1"/>
</dbReference>
<dbReference type="GO" id="GO:0005829">
    <property type="term" value="C:cytosol"/>
    <property type="evidence" value="ECO:0007669"/>
    <property type="project" value="TreeGrafter"/>
</dbReference>
<dbReference type="OrthoDB" id="9788438at2"/>
<dbReference type="GO" id="GO:0003677">
    <property type="term" value="F:DNA binding"/>
    <property type="evidence" value="ECO:0007669"/>
    <property type="project" value="UniProtKB-KW"/>
</dbReference>
<dbReference type="EMBL" id="WACR01000002">
    <property type="protein sequence ID" value="KAB1065745.1"/>
    <property type="molecule type" value="Genomic_DNA"/>
</dbReference>
<feature type="domain" description="HTH crp-type" evidence="5">
    <location>
        <begin position="117"/>
        <end position="190"/>
    </location>
</feature>
<evidence type="ECO:0000259" key="4">
    <source>
        <dbReference type="PROSITE" id="PS50042"/>
    </source>
</evidence>
<keyword evidence="3" id="KW-0804">Transcription</keyword>
<dbReference type="SMART" id="SM00419">
    <property type="entry name" value="HTH_CRP"/>
    <property type="match status" value="1"/>
</dbReference>
<dbReference type="CDD" id="cd00038">
    <property type="entry name" value="CAP_ED"/>
    <property type="match status" value="1"/>
</dbReference>
<evidence type="ECO:0000313" key="6">
    <source>
        <dbReference type="EMBL" id="KAB1065745.1"/>
    </source>
</evidence>
<dbReference type="PROSITE" id="PS51063">
    <property type="entry name" value="HTH_CRP_2"/>
    <property type="match status" value="1"/>
</dbReference>
<dbReference type="InterPro" id="IPR018490">
    <property type="entry name" value="cNMP-bd_dom_sf"/>
</dbReference>
<dbReference type="InterPro" id="IPR000595">
    <property type="entry name" value="cNMP-bd_dom"/>
</dbReference>
<dbReference type="PANTHER" id="PTHR24567:SF74">
    <property type="entry name" value="HTH-TYPE TRANSCRIPTIONAL REGULATOR ARCR"/>
    <property type="match status" value="1"/>
</dbReference>
<proteinExistence type="predicted"/>
<dbReference type="PROSITE" id="PS50042">
    <property type="entry name" value="CNMP_BINDING_3"/>
    <property type="match status" value="1"/>
</dbReference>
<gene>
    <name evidence="6" type="ORF">F3059_02415</name>
</gene>
<keyword evidence="1" id="KW-0805">Transcription regulation</keyword>
<dbReference type="SMART" id="SM00100">
    <property type="entry name" value="cNMP"/>
    <property type="match status" value="1"/>
</dbReference>
<evidence type="ECO:0000256" key="1">
    <source>
        <dbReference type="ARBA" id="ARBA00023015"/>
    </source>
</evidence>
<evidence type="ECO:0000313" key="7">
    <source>
        <dbReference type="Proteomes" id="UP000435357"/>
    </source>
</evidence>
<organism evidence="6 7">
    <name type="scientific">Salibacter halophilus</name>
    <dbReference type="NCBI Taxonomy" id="1803916"/>
    <lineage>
        <taxon>Bacteria</taxon>
        <taxon>Pseudomonadati</taxon>
        <taxon>Bacteroidota</taxon>
        <taxon>Flavobacteriia</taxon>
        <taxon>Flavobacteriales</taxon>
        <taxon>Salibacteraceae</taxon>
        <taxon>Salibacter</taxon>
    </lineage>
</organism>
<dbReference type="InterPro" id="IPR036390">
    <property type="entry name" value="WH_DNA-bd_sf"/>
</dbReference>
<dbReference type="GO" id="GO:0003700">
    <property type="term" value="F:DNA-binding transcription factor activity"/>
    <property type="evidence" value="ECO:0007669"/>
    <property type="project" value="TreeGrafter"/>
</dbReference>
<dbReference type="InterPro" id="IPR036388">
    <property type="entry name" value="WH-like_DNA-bd_sf"/>
</dbReference>
<reference evidence="6 7" key="1">
    <citation type="submission" date="2019-09" db="EMBL/GenBank/DDBJ databases">
        <title>Genomes of Cryomorphaceae.</title>
        <authorList>
            <person name="Bowman J.P."/>
        </authorList>
    </citation>
    <scope>NUCLEOTIDE SEQUENCE [LARGE SCALE GENOMIC DNA]</scope>
    <source>
        <strain evidence="6 7">KCTC 52047</strain>
    </source>
</reference>
<dbReference type="InterPro" id="IPR014710">
    <property type="entry name" value="RmlC-like_jellyroll"/>
</dbReference>
<protein>
    <submittedName>
        <fullName evidence="6">Crp/Fnr family transcriptional regulator</fullName>
    </submittedName>
</protein>
<feature type="domain" description="Cyclic nucleotide-binding" evidence="4">
    <location>
        <begin position="1"/>
        <end position="86"/>
    </location>
</feature>
<dbReference type="AlphaFoldDB" id="A0A6N6M9Q6"/>
<dbReference type="Proteomes" id="UP000435357">
    <property type="component" value="Unassembled WGS sequence"/>
</dbReference>
<dbReference type="Pfam" id="PF00027">
    <property type="entry name" value="cNMP_binding"/>
    <property type="match status" value="1"/>
</dbReference>
<dbReference type="Pfam" id="PF13545">
    <property type="entry name" value="HTH_Crp_2"/>
    <property type="match status" value="1"/>
</dbReference>
<sequence length="192" mass="22112">MRTMEKGKYIYFPNDPSTVVFLLKEGNVKIGSYSDDGKEVIKTILEPGEIFGELSIAGQDKRTDFAKAMNNARMCAVSKEEMLQILNDIPSLSLRVTNLIGLRLQRIERRFESLVFKDARKRITDFIKMSALEKGKKVGYEYVFKHKLTHKDIANLTATSRQTVTIVLNELRDKKVISFDRNRILIHEIDQL</sequence>